<accession>A0A3S9VP41</accession>
<dbReference type="EMBL" id="CP032819">
    <property type="protein sequence ID" value="AZS28221.1"/>
    <property type="molecule type" value="Genomic_DNA"/>
</dbReference>
<evidence type="ECO:0000259" key="6">
    <source>
        <dbReference type="Pfam" id="PF11897"/>
    </source>
</evidence>
<dbReference type="Proteomes" id="UP000270673">
    <property type="component" value="Chromosome"/>
</dbReference>
<dbReference type="NCBIfam" id="TIGR02094">
    <property type="entry name" value="more_P_ylases"/>
    <property type="match status" value="1"/>
</dbReference>
<dbReference type="InterPro" id="IPR024517">
    <property type="entry name" value="Glycogen_phosphorylase_DUF3417"/>
</dbReference>
<dbReference type="GO" id="GO:0030170">
    <property type="term" value="F:pyridoxal phosphate binding"/>
    <property type="evidence" value="ECO:0007669"/>
    <property type="project" value="InterPro"/>
</dbReference>
<dbReference type="GO" id="GO:0005978">
    <property type="term" value="P:glycogen biosynthetic process"/>
    <property type="evidence" value="ECO:0007669"/>
    <property type="project" value="InterPro"/>
</dbReference>
<evidence type="ECO:0000313" key="7">
    <source>
        <dbReference type="EMBL" id="AZS28221.1"/>
    </source>
</evidence>
<dbReference type="RefSeq" id="WP_106624360.1">
    <property type="nucleotide sequence ID" value="NZ_CP032819.1"/>
</dbReference>
<dbReference type="PANTHER" id="PTHR42655:SF1">
    <property type="entry name" value="GLYCOGEN PHOSPHORYLASE"/>
    <property type="match status" value="1"/>
</dbReference>
<dbReference type="Gene3D" id="3.40.50.2000">
    <property type="entry name" value="Glycogen Phosphorylase B"/>
    <property type="match status" value="5"/>
</dbReference>
<dbReference type="InterPro" id="IPR000811">
    <property type="entry name" value="Glyco_trans_35"/>
</dbReference>
<dbReference type="GO" id="GO:0008184">
    <property type="term" value="F:glycogen phosphorylase activity"/>
    <property type="evidence" value="ECO:0007669"/>
    <property type="project" value="InterPro"/>
</dbReference>
<dbReference type="Pfam" id="PF11897">
    <property type="entry name" value="DUF3417"/>
    <property type="match status" value="1"/>
</dbReference>
<dbReference type="GO" id="GO:0004373">
    <property type="term" value="F:alpha-1,4-glucan glucosyltransferase (UDP-glucose donor) activity"/>
    <property type="evidence" value="ECO:0007669"/>
    <property type="project" value="InterPro"/>
</dbReference>
<dbReference type="InterPro" id="IPR052182">
    <property type="entry name" value="Glycogen/Maltodextrin_Phosph"/>
</dbReference>
<evidence type="ECO:0000313" key="8">
    <source>
        <dbReference type="Proteomes" id="UP000270673"/>
    </source>
</evidence>
<dbReference type="SUPFAM" id="SSF53756">
    <property type="entry name" value="UDP-Glycosyltransferase/glycogen phosphorylase"/>
    <property type="match status" value="2"/>
</dbReference>
<feature type="domain" description="DUF3417" evidence="6">
    <location>
        <begin position="583"/>
        <end position="684"/>
    </location>
</feature>
<keyword evidence="3" id="KW-0021">Allosteric enzyme</keyword>
<organism evidence="7 8">
    <name type="scientific">Butyricimonas faecalis</name>
    <dbReference type="NCBI Taxonomy" id="2093856"/>
    <lineage>
        <taxon>Bacteria</taxon>
        <taxon>Pseudomonadati</taxon>
        <taxon>Bacteroidota</taxon>
        <taxon>Bacteroidia</taxon>
        <taxon>Bacteroidales</taxon>
        <taxon>Odoribacteraceae</taxon>
        <taxon>Butyricimonas</taxon>
    </lineage>
</organism>
<dbReference type="InterPro" id="IPR008631">
    <property type="entry name" value="Glycogen_synth"/>
</dbReference>
<name>A0A3S9VP41_9BACT</name>
<reference evidence="7 8" key="1">
    <citation type="submission" date="2018-10" db="EMBL/GenBank/DDBJ databases">
        <title>Butyricimonas faecalis sp. nov., isolated from human faeces and emended description of the genus Butyricimonas.</title>
        <authorList>
            <person name="Le Roy T."/>
            <person name="Van der Smissen P."/>
            <person name="Paquot A."/>
            <person name="Delzenne N."/>
            <person name="Muccioli G."/>
            <person name="Collet J.-F."/>
            <person name="Cani P.D."/>
        </authorList>
    </citation>
    <scope>NUCLEOTIDE SEQUENCE [LARGE SCALE GENOMIC DNA]</scope>
    <source>
        <strain evidence="7 8">H184</strain>
    </source>
</reference>
<comment type="catalytic activity">
    <reaction evidence="1">
        <text>[(1-&gt;4)-alpha-D-glucosyl](n) + phosphate = [(1-&gt;4)-alpha-D-glucosyl](n-1) + alpha-D-glucose 1-phosphate</text>
        <dbReference type="Rhea" id="RHEA:41732"/>
        <dbReference type="Rhea" id="RHEA-COMP:9584"/>
        <dbReference type="Rhea" id="RHEA-COMP:9586"/>
        <dbReference type="ChEBI" id="CHEBI:15444"/>
        <dbReference type="ChEBI" id="CHEBI:43474"/>
        <dbReference type="ChEBI" id="CHEBI:58601"/>
        <dbReference type="EC" id="2.4.1.1"/>
    </reaction>
</comment>
<evidence type="ECO:0000256" key="1">
    <source>
        <dbReference type="ARBA" id="ARBA00001275"/>
    </source>
</evidence>
<sequence>MSNLELKDPAYLFEVSWEICNKVGGIHTVISTKVLSLAGEFKNNHILIGPDVWRYNEPNPEFTEDAHLFKSWRVKAAQEGLRIKVGRWNVAGNPVAILVDFTSFIPQKNQILTSFWEKFQVDSLTGQWDYIEPVLFGYAAGKVIESFVRYHISPRQRIIAQFHEWMTGSGMLYLKNALPQVGCVFTTHATVLGRSIAGNGLPLYDPMKEYNPRETAHRFGVDSKQSLESKAAEWADCFTTVSDITAKECEHFLGKQVDLVTPNGFENSFTPSEENYPVKRQQGREKLLKVAQALLGRTVAEDALIVGISGRYEFKNKGLDVFIEALGRLNRDADNKRDILAFILVPAGHKGVNGELLNNLERPYQAIEITHPYVTHELSDPQNDPVLCKIGEQRLSNRPEDRVKVFFSPSYLNGNDGVFNMPYYDLLVGMDLTVFPSYYEPWGYTPLESLAFKVPTITTTLAGFGLWVESYYKKAHPGIEVIARDDRNNEEVVEKIADKIKAIAALNPQEYQAVAQNAKEVSKIALWENLISYYKKAYQIALDKVNERVDEIPVIEEEQWSFIEKKTATNVPNWISVIIHRSIPAKLSALEKLANNLWWCWNEEAVDLFKSIDPSQWMQTRHNPIALLDKISLNRYKELENDEEFVARLAAVYAKFSEYMEEKKQMNSPSIAYFSMEYGLHASLKIYSGGLGVLAGDYLKEASDKKTKITGIGLLYRYGYFTQKFSAAGNQEAEYEAQDFTKIPVSPARDAEGNWLTISLSFPGREVYARIWQVNVGRVELYLLDTDFEDNQEGDRSITHYLYGGDWENRLKQEILLGIGGIRALRKLNIQADVYHCNEGHAAFTGLERLREYVADDQLSFAEAMEVVRASSLFTTHTPVPAGHDSFTENLLKNYFWFEADRLKITWEQLLGLGRVNANDPNEKFSMSFLAANLSQEINGVSWLHGKVSRDIFKNLWPGYMPEELHISYVTNGVHYPTWTAPEWKKIQLSVFGEKFKTHHYDKTCFEGIYQVPDQVIREVRMILRSRLIRHIKHRLANEKSTAYFTPRQIVEIQDTLRDDILTIGFARRFATYKRAHLLFSNLDRLNEIVNNPERPVQFIFAGKAHPADQAGQDLIKRIVEISKYPQFLGKILFLPNYDMDLARHMVQGVDVWMNTPTRPQEASGTSGEKAAMNGVMHFSVLDGWWVEGYQKDAGWALPMERTYENQEFQNELDAELIYNIIESEIAPAFYERDANGLSGKWAGYIKNTIAKVASNFTTNRMLTDYEDKFYIPMSRRFHRLSDNHYALAAQIAEWKRKVSREWDSVQVDGLILPDKSKQIISLGRSYQGKVILDLGELSIDDIGVELVAMMKKDEKIEVCFTQEFLPVSFENGKAMYSIEVTPDDPGIFMLGLRIFPKNTLLPHRQDFALVKWV</sequence>
<gene>
    <name evidence="7" type="primary">glgP</name>
    <name evidence="7" type="ORF">D8S85_00740</name>
</gene>
<keyword evidence="4" id="KW-0328">Glycosyltransferase</keyword>
<keyword evidence="5" id="KW-0808">Transferase</keyword>
<evidence type="ECO:0000256" key="4">
    <source>
        <dbReference type="ARBA" id="ARBA00022676"/>
    </source>
</evidence>
<dbReference type="KEGG" id="buy:D8S85_00740"/>
<evidence type="ECO:0000256" key="2">
    <source>
        <dbReference type="ARBA" id="ARBA00006047"/>
    </source>
</evidence>
<keyword evidence="8" id="KW-1185">Reference proteome</keyword>
<evidence type="ECO:0000256" key="5">
    <source>
        <dbReference type="ARBA" id="ARBA00022679"/>
    </source>
</evidence>
<evidence type="ECO:0000256" key="3">
    <source>
        <dbReference type="ARBA" id="ARBA00022533"/>
    </source>
</evidence>
<dbReference type="Pfam" id="PF00343">
    <property type="entry name" value="Phosphorylase"/>
    <property type="match status" value="1"/>
</dbReference>
<dbReference type="OrthoDB" id="9760804at2"/>
<protein>
    <submittedName>
        <fullName evidence="7">Alpha-glucan family phosphorylase</fullName>
    </submittedName>
</protein>
<comment type="similarity">
    <text evidence="2">Belongs to the glycogen phosphorylase family.</text>
</comment>
<dbReference type="Pfam" id="PF05693">
    <property type="entry name" value="Glycogen_syn"/>
    <property type="match status" value="2"/>
</dbReference>
<dbReference type="InterPro" id="IPR011834">
    <property type="entry name" value="Agluc_phsphrylas"/>
</dbReference>
<proteinExistence type="inferred from homology"/>
<dbReference type="PANTHER" id="PTHR42655">
    <property type="entry name" value="GLYCOGEN PHOSPHORYLASE"/>
    <property type="match status" value="1"/>
</dbReference>